<name>A0A0R1W784_9LACO</name>
<dbReference type="PATRIC" id="fig|1423743.5.peg.1778"/>
<proteinExistence type="predicted"/>
<keyword evidence="3" id="KW-1185">Reference proteome</keyword>
<organism evidence="2 3">
    <name type="scientific">Lentilactobacillus farraginis DSM 18382 = JCM 14108</name>
    <dbReference type="NCBI Taxonomy" id="1423743"/>
    <lineage>
        <taxon>Bacteria</taxon>
        <taxon>Bacillati</taxon>
        <taxon>Bacillota</taxon>
        <taxon>Bacilli</taxon>
        <taxon>Lactobacillales</taxon>
        <taxon>Lactobacillaceae</taxon>
        <taxon>Lentilactobacillus</taxon>
    </lineage>
</organism>
<accession>A0A0R1W784</accession>
<evidence type="ECO:0000313" key="3">
    <source>
        <dbReference type="Proteomes" id="UP000051966"/>
    </source>
</evidence>
<gene>
    <name evidence="2" type="ORF">FD41_GL001719</name>
</gene>
<dbReference type="Proteomes" id="UP000051966">
    <property type="component" value="Unassembled WGS sequence"/>
</dbReference>
<dbReference type="GO" id="GO:0006508">
    <property type="term" value="P:proteolysis"/>
    <property type="evidence" value="ECO:0007669"/>
    <property type="project" value="InterPro"/>
</dbReference>
<sequence length="216" mass="24230">MNVRQGGISLKKLIVTATEAEGGNANQPTDDSIDESQLKDDLYQAVNGRWEKTAKIPADHSSTGGFMDLNDNIDKELMRDLDDIESQNKDSFEAPFSEMLKLYELARNFKKRDADGAEPLKPYLEKIENISGFDDLNSQIVAWTKTGFPLPFGFFVEPDMKNTKVNALFANSPSLFLPDRTYYENNNPAYAQLMPVLTKTLSQLLILADYSSNEAD</sequence>
<dbReference type="EMBL" id="AZFY01000026">
    <property type="protein sequence ID" value="KRM11110.1"/>
    <property type="molecule type" value="Genomic_DNA"/>
</dbReference>
<dbReference type="InterPro" id="IPR008753">
    <property type="entry name" value="Peptidase_M13_N"/>
</dbReference>
<evidence type="ECO:0000313" key="2">
    <source>
        <dbReference type="EMBL" id="KRM11110.1"/>
    </source>
</evidence>
<evidence type="ECO:0000259" key="1">
    <source>
        <dbReference type="Pfam" id="PF05649"/>
    </source>
</evidence>
<feature type="domain" description="Peptidase M13 N-terminal" evidence="1">
    <location>
        <begin position="39"/>
        <end position="213"/>
    </location>
</feature>
<comment type="caution">
    <text evidence="2">The sequence shown here is derived from an EMBL/GenBank/DDBJ whole genome shotgun (WGS) entry which is preliminary data.</text>
</comment>
<dbReference type="Gene3D" id="1.10.1380.10">
    <property type="entry name" value="Neutral endopeptidase , domain2"/>
    <property type="match status" value="1"/>
</dbReference>
<protein>
    <submittedName>
        <fullName evidence="2">M13 family peptidase</fullName>
    </submittedName>
</protein>
<dbReference type="Pfam" id="PF05649">
    <property type="entry name" value="Peptidase_M13_N"/>
    <property type="match status" value="1"/>
</dbReference>
<dbReference type="SUPFAM" id="SSF55486">
    <property type="entry name" value="Metalloproteases ('zincins'), catalytic domain"/>
    <property type="match status" value="1"/>
</dbReference>
<dbReference type="InterPro" id="IPR042089">
    <property type="entry name" value="Peptidase_M13_dom_2"/>
</dbReference>
<reference evidence="2 3" key="1">
    <citation type="journal article" date="2015" name="Genome Announc.">
        <title>Expanding the biotechnology potential of lactobacilli through comparative genomics of 213 strains and associated genera.</title>
        <authorList>
            <person name="Sun Z."/>
            <person name="Harris H.M."/>
            <person name="McCann A."/>
            <person name="Guo C."/>
            <person name="Argimon S."/>
            <person name="Zhang W."/>
            <person name="Yang X."/>
            <person name="Jeffery I.B."/>
            <person name="Cooney J.C."/>
            <person name="Kagawa T.F."/>
            <person name="Liu W."/>
            <person name="Song Y."/>
            <person name="Salvetti E."/>
            <person name="Wrobel A."/>
            <person name="Rasinkangas P."/>
            <person name="Parkhill J."/>
            <person name="Rea M.C."/>
            <person name="O'Sullivan O."/>
            <person name="Ritari J."/>
            <person name="Douillard F.P."/>
            <person name="Paul Ross R."/>
            <person name="Yang R."/>
            <person name="Briner A.E."/>
            <person name="Felis G.E."/>
            <person name="de Vos W.M."/>
            <person name="Barrangou R."/>
            <person name="Klaenhammer T.R."/>
            <person name="Caufield P.W."/>
            <person name="Cui Y."/>
            <person name="Zhang H."/>
            <person name="O'Toole P.W."/>
        </authorList>
    </citation>
    <scope>NUCLEOTIDE SEQUENCE [LARGE SCALE GENOMIC DNA]</scope>
    <source>
        <strain evidence="2 3">DSM 18382</strain>
    </source>
</reference>
<dbReference type="AlphaFoldDB" id="A0A0R1W784"/>